<organism evidence="4 5">
    <name type="scientific">Channa striata</name>
    <name type="common">Snakehead murrel</name>
    <name type="synonym">Ophicephalus striatus</name>
    <dbReference type="NCBI Taxonomy" id="64152"/>
    <lineage>
        <taxon>Eukaryota</taxon>
        <taxon>Metazoa</taxon>
        <taxon>Chordata</taxon>
        <taxon>Craniata</taxon>
        <taxon>Vertebrata</taxon>
        <taxon>Euteleostomi</taxon>
        <taxon>Actinopterygii</taxon>
        <taxon>Neopterygii</taxon>
        <taxon>Teleostei</taxon>
        <taxon>Neoteleostei</taxon>
        <taxon>Acanthomorphata</taxon>
        <taxon>Anabantaria</taxon>
        <taxon>Anabantiformes</taxon>
        <taxon>Channoidei</taxon>
        <taxon>Channidae</taxon>
        <taxon>Channa</taxon>
    </lineage>
</organism>
<evidence type="ECO:0000256" key="3">
    <source>
        <dbReference type="ARBA" id="ARBA00022860"/>
    </source>
</evidence>
<dbReference type="InterPro" id="IPR051185">
    <property type="entry name" value="ASPM"/>
</dbReference>
<evidence type="ECO:0000313" key="5">
    <source>
        <dbReference type="Proteomes" id="UP001187415"/>
    </source>
</evidence>
<dbReference type="PANTHER" id="PTHR22706:SF1">
    <property type="entry name" value="ASSEMBLY FACTOR FOR SPINDLE MICROTUBULES"/>
    <property type="match status" value="1"/>
</dbReference>
<proteinExistence type="predicted"/>
<name>A0AA88N6N2_CHASR</name>
<sequence length="167" mass="19028">MYSVENSVETLLDLLQRYREKAGDKVAERGGSIFTKACFLLALLLQDKHRAVEVTKLPKALDRIRSIYRLTARKHKMDAERTVIKQKMNALVNGSFFVPATPWKSRPIKYVSVVGLNRNLKVEICTRVGSQKDKLQDIVDPLRAIQMVADTLSIHKPGYVIFLTKLM</sequence>
<comment type="caution">
    <text evidence="4">The sequence shown here is derived from an EMBL/GenBank/DDBJ whole genome shotgun (WGS) entry which is preliminary data.</text>
</comment>
<dbReference type="GO" id="GO:0005737">
    <property type="term" value="C:cytoplasm"/>
    <property type="evidence" value="ECO:0007669"/>
    <property type="project" value="UniProtKB-SubCell"/>
</dbReference>
<dbReference type="GO" id="GO:0051295">
    <property type="term" value="P:establishment of meiotic spindle localization"/>
    <property type="evidence" value="ECO:0007669"/>
    <property type="project" value="TreeGrafter"/>
</dbReference>
<dbReference type="GO" id="GO:0000278">
    <property type="term" value="P:mitotic cell cycle"/>
    <property type="evidence" value="ECO:0007669"/>
    <property type="project" value="TreeGrafter"/>
</dbReference>
<protein>
    <submittedName>
        <fullName evidence="4">Uncharacterized protein</fullName>
    </submittedName>
</protein>
<comment type="subcellular location">
    <subcellularLocation>
        <location evidence="1">Cytoplasm</location>
    </subcellularLocation>
</comment>
<evidence type="ECO:0000313" key="4">
    <source>
        <dbReference type="EMBL" id="KAK2848573.1"/>
    </source>
</evidence>
<gene>
    <name evidence="4" type="ORF">Q5P01_008407</name>
</gene>
<dbReference type="EMBL" id="JAUPFM010000006">
    <property type="protein sequence ID" value="KAK2848573.1"/>
    <property type="molecule type" value="Genomic_DNA"/>
</dbReference>
<dbReference type="Proteomes" id="UP001187415">
    <property type="component" value="Unassembled WGS sequence"/>
</dbReference>
<dbReference type="GO" id="GO:0000922">
    <property type="term" value="C:spindle pole"/>
    <property type="evidence" value="ECO:0007669"/>
    <property type="project" value="TreeGrafter"/>
</dbReference>
<reference evidence="4" key="1">
    <citation type="submission" date="2023-07" db="EMBL/GenBank/DDBJ databases">
        <title>Chromosome-level Genome Assembly of Striped Snakehead (Channa striata).</title>
        <authorList>
            <person name="Liu H."/>
        </authorList>
    </citation>
    <scope>NUCLEOTIDE SEQUENCE</scope>
    <source>
        <strain evidence="4">Gz</strain>
        <tissue evidence="4">Muscle</tissue>
    </source>
</reference>
<keyword evidence="5" id="KW-1185">Reference proteome</keyword>
<dbReference type="PANTHER" id="PTHR22706">
    <property type="entry name" value="ASSEMBLY FACTOR FOR SPINDLE MICROTUBULES"/>
    <property type="match status" value="1"/>
</dbReference>
<dbReference type="AlphaFoldDB" id="A0AA88N6N2"/>
<dbReference type="GO" id="GO:0005516">
    <property type="term" value="F:calmodulin binding"/>
    <property type="evidence" value="ECO:0007669"/>
    <property type="project" value="UniProtKB-KW"/>
</dbReference>
<evidence type="ECO:0000256" key="1">
    <source>
        <dbReference type="ARBA" id="ARBA00004496"/>
    </source>
</evidence>
<accession>A0AA88N6N2</accession>
<dbReference type="GO" id="GO:0007051">
    <property type="term" value="P:spindle organization"/>
    <property type="evidence" value="ECO:0007669"/>
    <property type="project" value="TreeGrafter"/>
</dbReference>
<evidence type="ECO:0000256" key="2">
    <source>
        <dbReference type="ARBA" id="ARBA00022490"/>
    </source>
</evidence>
<keyword evidence="3" id="KW-0112">Calmodulin-binding</keyword>
<keyword evidence="2" id="KW-0963">Cytoplasm</keyword>